<protein>
    <submittedName>
        <fullName evidence="3">Uncharacterized protein</fullName>
    </submittedName>
</protein>
<proteinExistence type="predicted"/>
<feature type="coiled-coil region" evidence="1">
    <location>
        <begin position="419"/>
        <end position="477"/>
    </location>
</feature>
<feature type="region of interest" description="Disordered" evidence="2">
    <location>
        <begin position="531"/>
        <end position="558"/>
    </location>
</feature>
<accession>A0AAV5UY41</accession>
<feature type="compositionally biased region" description="Basic and acidic residues" evidence="2">
    <location>
        <begin position="665"/>
        <end position="676"/>
    </location>
</feature>
<dbReference type="GO" id="GO:0005847">
    <property type="term" value="C:mRNA cleavage and polyadenylation specificity factor complex"/>
    <property type="evidence" value="ECO:0007669"/>
    <property type="project" value="TreeGrafter"/>
</dbReference>
<dbReference type="AlphaFoldDB" id="A0AAV5UY41"/>
<dbReference type="EMBL" id="BTSY01000001">
    <property type="protein sequence ID" value="GMT10644.1"/>
    <property type="molecule type" value="Genomic_DNA"/>
</dbReference>
<feature type="region of interest" description="Disordered" evidence="2">
    <location>
        <begin position="643"/>
        <end position="721"/>
    </location>
</feature>
<evidence type="ECO:0000313" key="3">
    <source>
        <dbReference type="EMBL" id="GMT10644.1"/>
    </source>
</evidence>
<keyword evidence="4" id="KW-1185">Reference proteome</keyword>
<comment type="caution">
    <text evidence="3">The sequence shown here is derived from an EMBL/GenBank/DDBJ whole genome shotgun (WGS) entry which is preliminary data.</text>
</comment>
<organism evidence="3 4">
    <name type="scientific">Pristionchus fissidentatus</name>
    <dbReference type="NCBI Taxonomy" id="1538716"/>
    <lineage>
        <taxon>Eukaryota</taxon>
        <taxon>Metazoa</taxon>
        <taxon>Ecdysozoa</taxon>
        <taxon>Nematoda</taxon>
        <taxon>Chromadorea</taxon>
        <taxon>Rhabditida</taxon>
        <taxon>Rhabditina</taxon>
        <taxon>Diplogasteromorpha</taxon>
        <taxon>Diplogasteroidea</taxon>
        <taxon>Neodiplogasteridae</taxon>
        <taxon>Pristionchus</taxon>
    </lineage>
</organism>
<dbReference type="PANTHER" id="PTHR13484">
    <property type="entry name" value="FIP1-LIKE 1 PROTEIN"/>
    <property type="match status" value="1"/>
</dbReference>
<feature type="compositionally biased region" description="Basic and acidic residues" evidence="2">
    <location>
        <begin position="1"/>
        <end position="16"/>
    </location>
</feature>
<dbReference type="Proteomes" id="UP001432322">
    <property type="component" value="Unassembled WGS sequence"/>
</dbReference>
<evidence type="ECO:0000313" key="4">
    <source>
        <dbReference type="Proteomes" id="UP001432322"/>
    </source>
</evidence>
<feature type="compositionally biased region" description="Basic and acidic residues" evidence="2">
    <location>
        <begin position="643"/>
        <end position="656"/>
    </location>
</feature>
<feature type="compositionally biased region" description="Basic and acidic residues" evidence="2">
    <location>
        <begin position="270"/>
        <end position="282"/>
    </location>
</feature>
<feature type="compositionally biased region" description="Basic and acidic residues" evidence="2">
    <location>
        <begin position="689"/>
        <end position="718"/>
    </location>
</feature>
<feature type="region of interest" description="Disordered" evidence="2">
    <location>
        <begin position="250"/>
        <end position="282"/>
    </location>
</feature>
<gene>
    <name evidence="3" type="ORF">PFISCL1PPCAC_1941</name>
</gene>
<feature type="compositionally biased region" description="Basic residues" evidence="2">
    <location>
        <begin position="677"/>
        <end position="688"/>
    </location>
</feature>
<keyword evidence="1" id="KW-0175">Coiled coil</keyword>
<dbReference type="PANTHER" id="PTHR13484:SF0">
    <property type="entry name" value="PRE-MRNA 3'-END-PROCESSING FACTOR FIP1"/>
    <property type="match status" value="1"/>
</dbReference>
<evidence type="ECO:0000256" key="1">
    <source>
        <dbReference type="SAM" id="Coils"/>
    </source>
</evidence>
<reference evidence="3" key="1">
    <citation type="submission" date="2023-10" db="EMBL/GenBank/DDBJ databases">
        <title>Genome assembly of Pristionchus species.</title>
        <authorList>
            <person name="Yoshida K."/>
            <person name="Sommer R.J."/>
        </authorList>
    </citation>
    <scope>NUCLEOTIDE SEQUENCE</scope>
    <source>
        <strain evidence="3">RS5133</strain>
    </source>
</reference>
<sequence length="798" mass="91038">MSSRDRTGRGRSRWNDDEMDISNSDDERNSRAQASVREGILFEHSNYYQFVIKWTSEMSTKNPARQKDMVEKITQATKVERDRINLPEHEKKNVLHCDITIKGLPPSVFFGSGYGLERKAAYFAAAKDLMDKSLKMGLITRDLHEAIGSKPVLEMNRRLPDFMRAVDVVVHLDTRICQAKWMDNVETKRGLSPMDFALLDGMIAESREMLYGADAPVYDSSFCGLCKRKSHLETCPYGIEETRLANLRRMAENRDSDRDRRDGRRRSRSRDRGRDLAREQKEAERLDIERKILAQREALMHEEEERKLKEATERARAAALAFGGGGIPMMGGPGAAPLVTPGLSGAANPMEMMMNHPSAPFMHPFHPMNNPHMGPSPEMMASMAQYAPMMDPMGGGYVRPTMPHRDPVSVPTGYAAHVAALEEQRVRAASEEMVRAKEREEDERRERAESALRAELERRLNEEIEQKRRDLEEELKQRLAPREVRRMGGDMGAVMNAYGVNPVSVPQQMNPYGGGPGGMEMGNQMGMSGQMQQQMQQQPSASPYGQPSPYGMQGSMGSNGLGAPLNPYAVNWKETPEYDEVRRIVNENADTLKNLAFSRDTSIATHPVLTRLSMFTQDTNMDQMSLRGLATDLKDFLAMLKKKAEDGRKRPPEMMLDRGPPPEVRGMERERKEEDRRRRRSRSRSRSRDRRDDRRRGGREKDRYDGRREESGRTRETQPVEIEQEEVIVQVGSSRFRQLRAKEAMQLKKDDLVVAQDLKNGRWSTAKVVRVGSDNRVQLMVGNAQWKKEFNEVYRPIT</sequence>
<evidence type="ECO:0000256" key="2">
    <source>
        <dbReference type="SAM" id="MobiDB-lite"/>
    </source>
</evidence>
<dbReference type="InterPro" id="IPR051187">
    <property type="entry name" value="Pre-mRNA_3'-end_processing_reg"/>
</dbReference>
<name>A0AAV5UY41_9BILA</name>
<feature type="region of interest" description="Disordered" evidence="2">
    <location>
        <begin position="1"/>
        <end position="32"/>
    </location>
</feature>
<feature type="compositionally biased region" description="Basic and acidic residues" evidence="2">
    <location>
        <begin position="250"/>
        <end position="262"/>
    </location>
</feature>